<dbReference type="GO" id="GO:0015979">
    <property type="term" value="P:photosynthesis"/>
    <property type="evidence" value="ECO:0007669"/>
    <property type="project" value="InterPro"/>
</dbReference>
<sequence length="551" mass="60611">MPLAIQTSASRCTAAFRTAGARGPRRAAAVCAAASQPQQPGLDRRQALLGLAVVLVGTKVQPALADEGSTPGTEIFYGQASPPTSYGGYGGNTQNAKADAKYIFEYPTGWKSETVNKRDKGTQGVDCRVFNPRNKLQQVFVITLGRAGEDNRSFRLTNVDATLEGFAGADYDMLDALGGAILRKDETREIGGQLYYDIEFASPDNHYLASITVNAGKVYAMFIKSPERIFPEAEASLRAIRESFHTIDQVAMAWFEAVKLSSDEDSKLSKLKAAVASTAAGSAAHAAFLTRGTYIRYLRARSWKVDKAAKMLLETLRWRAEYKPQELNWDNIKHEGARGKLFILEHADKAGRPVVIMRPRLEAVYSGNGDERVKWLVYTLEQAARLADEWSPDGKMTWLIDFVGYNSKNSPPFKISLQVLSILQNHFPERLGCAVSYKPPMLFNILWRAVSPFVDPNTRDKLVFLSPSTPPEELEKHFDPQHIDDSLGGAIPIEQLWSFEGYGQRMQELDAQAAESLQAAQAAVAAGGKQGKPSADEVALTADFEQHVTVI</sequence>
<dbReference type="InterPro" id="IPR016123">
    <property type="entry name" value="Mog1/PsbP_a/b/a-sand"/>
</dbReference>
<evidence type="ECO:0000313" key="3">
    <source>
        <dbReference type="Proteomes" id="UP001055712"/>
    </source>
</evidence>
<comment type="caution">
    <text evidence="2">The sequence shown here is derived from an EMBL/GenBank/DDBJ whole genome shotgun (WGS) entry which is preliminary data.</text>
</comment>
<dbReference type="GO" id="GO:0005509">
    <property type="term" value="F:calcium ion binding"/>
    <property type="evidence" value="ECO:0007669"/>
    <property type="project" value="InterPro"/>
</dbReference>
<dbReference type="SMART" id="SM00516">
    <property type="entry name" value="SEC14"/>
    <property type="match status" value="1"/>
</dbReference>
<dbReference type="GO" id="GO:0009654">
    <property type="term" value="C:photosystem II oxygen evolving complex"/>
    <property type="evidence" value="ECO:0007669"/>
    <property type="project" value="InterPro"/>
</dbReference>
<dbReference type="Gene3D" id="3.40.525.10">
    <property type="entry name" value="CRAL-TRIO lipid binding domain"/>
    <property type="match status" value="1"/>
</dbReference>
<dbReference type="PANTHER" id="PTHR45824:SF6">
    <property type="entry name" value="F16L1.9 PROTEIN"/>
    <property type="match status" value="1"/>
</dbReference>
<dbReference type="GO" id="GO:0008526">
    <property type="term" value="F:phosphatidylinositol transfer activity"/>
    <property type="evidence" value="ECO:0007669"/>
    <property type="project" value="TreeGrafter"/>
</dbReference>
<dbReference type="InterPro" id="IPR001251">
    <property type="entry name" value="CRAL-TRIO_dom"/>
</dbReference>
<name>A0A9D4TML1_CHLVU</name>
<gene>
    <name evidence="2" type="ORF">D9Q98_005630</name>
</gene>
<reference evidence="2" key="1">
    <citation type="journal article" date="2019" name="Plant J.">
        <title>Chlorella vulgaris genome assembly and annotation reveals the molecular basis for metabolic acclimation to high light conditions.</title>
        <authorList>
            <person name="Cecchin M."/>
            <person name="Marcolungo L."/>
            <person name="Rossato M."/>
            <person name="Girolomoni L."/>
            <person name="Cosentino E."/>
            <person name="Cuine S."/>
            <person name="Li-Beisson Y."/>
            <person name="Delledonne M."/>
            <person name="Ballottari M."/>
        </authorList>
    </citation>
    <scope>NUCLEOTIDE SEQUENCE</scope>
    <source>
        <strain evidence="2">211/11P</strain>
    </source>
</reference>
<dbReference type="Pfam" id="PF03765">
    <property type="entry name" value="CRAL_TRIO_N"/>
    <property type="match status" value="1"/>
</dbReference>
<reference evidence="2" key="2">
    <citation type="submission" date="2020-11" db="EMBL/GenBank/DDBJ databases">
        <authorList>
            <person name="Cecchin M."/>
            <person name="Marcolungo L."/>
            <person name="Rossato M."/>
            <person name="Girolomoni L."/>
            <person name="Cosentino E."/>
            <person name="Cuine S."/>
            <person name="Li-Beisson Y."/>
            <person name="Delledonne M."/>
            <person name="Ballottari M."/>
        </authorList>
    </citation>
    <scope>NUCLEOTIDE SEQUENCE</scope>
    <source>
        <strain evidence="2">211/11P</strain>
        <tissue evidence="2">Whole cell</tissue>
    </source>
</reference>
<evidence type="ECO:0000259" key="1">
    <source>
        <dbReference type="PROSITE" id="PS50191"/>
    </source>
</evidence>
<dbReference type="SUPFAM" id="SSF55724">
    <property type="entry name" value="Mog1p/PsbP-like"/>
    <property type="match status" value="1"/>
</dbReference>
<dbReference type="PROSITE" id="PS50191">
    <property type="entry name" value="CRAL_TRIO"/>
    <property type="match status" value="1"/>
</dbReference>
<protein>
    <recommendedName>
        <fullName evidence="1">CRAL-TRIO domain-containing protein</fullName>
    </recommendedName>
</protein>
<dbReference type="SUPFAM" id="SSF46938">
    <property type="entry name" value="CRAL/TRIO N-terminal domain"/>
    <property type="match status" value="1"/>
</dbReference>
<dbReference type="AlphaFoldDB" id="A0A9D4TML1"/>
<dbReference type="InterPro" id="IPR002683">
    <property type="entry name" value="PsbP_C"/>
</dbReference>
<dbReference type="Pfam" id="PF01789">
    <property type="entry name" value="PsbP"/>
    <property type="match status" value="1"/>
</dbReference>
<dbReference type="PANTHER" id="PTHR45824">
    <property type="entry name" value="GH16843P"/>
    <property type="match status" value="1"/>
</dbReference>
<dbReference type="Pfam" id="PF00650">
    <property type="entry name" value="CRAL_TRIO"/>
    <property type="match status" value="1"/>
</dbReference>
<proteinExistence type="predicted"/>
<dbReference type="InterPro" id="IPR036865">
    <property type="entry name" value="CRAL-TRIO_dom_sf"/>
</dbReference>
<dbReference type="InterPro" id="IPR052578">
    <property type="entry name" value="PI_Transfer_CRAL-TRIO"/>
</dbReference>
<dbReference type="InterPro" id="IPR011074">
    <property type="entry name" value="CRAL/TRIO_N_dom"/>
</dbReference>
<dbReference type="Gene3D" id="3.40.1000.10">
    <property type="entry name" value="Mog1/PsbP, alpha/beta/alpha sandwich"/>
    <property type="match status" value="1"/>
</dbReference>
<dbReference type="InterPro" id="IPR036273">
    <property type="entry name" value="CRAL/TRIO_N_dom_sf"/>
</dbReference>
<dbReference type="SMART" id="SM01100">
    <property type="entry name" value="CRAL_TRIO_N"/>
    <property type="match status" value="1"/>
</dbReference>
<dbReference type="OrthoDB" id="75724at2759"/>
<dbReference type="Proteomes" id="UP001055712">
    <property type="component" value="Unassembled WGS sequence"/>
</dbReference>
<accession>A0A9D4TML1</accession>
<dbReference type="GO" id="GO:0019898">
    <property type="term" value="C:extrinsic component of membrane"/>
    <property type="evidence" value="ECO:0007669"/>
    <property type="project" value="InterPro"/>
</dbReference>
<feature type="domain" description="CRAL-TRIO" evidence="1">
    <location>
        <begin position="329"/>
        <end position="495"/>
    </location>
</feature>
<evidence type="ECO:0000313" key="2">
    <source>
        <dbReference type="EMBL" id="KAI3429542.1"/>
    </source>
</evidence>
<dbReference type="SUPFAM" id="SSF52087">
    <property type="entry name" value="CRAL/TRIO domain"/>
    <property type="match status" value="1"/>
</dbReference>
<dbReference type="EMBL" id="SIDB01000008">
    <property type="protein sequence ID" value="KAI3429542.1"/>
    <property type="molecule type" value="Genomic_DNA"/>
</dbReference>
<dbReference type="CDD" id="cd00170">
    <property type="entry name" value="SEC14"/>
    <property type="match status" value="1"/>
</dbReference>
<organism evidence="2 3">
    <name type="scientific">Chlorella vulgaris</name>
    <name type="common">Green alga</name>
    <dbReference type="NCBI Taxonomy" id="3077"/>
    <lineage>
        <taxon>Eukaryota</taxon>
        <taxon>Viridiplantae</taxon>
        <taxon>Chlorophyta</taxon>
        <taxon>core chlorophytes</taxon>
        <taxon>Trebouxiophyceae</taxon>
        <taxon>Chlorellales</taxon>
        <taxon>Chlorellaceae</taxon>
        <taxon>Chlorella clade</taxon>
        <taxon>Chlorella</taxon>
    </lineage>
</organism>
<keyword evidence="3" id="KW-1185">Reference proteome</keyword>